<keyword evidence="10" id="KW-0067">ATP-binding</keyword>
<evidence type="ECO:0000256" key="5">
    <source>
        <dbReference type="ARBA" id="ARBA00022553"/>
    </source>
</evidence>
<feature type="transmembrane region" description="Helical" evidence="14">
    <location>
        <begin position="419"/>
        <end position="452"/>
    </location>
</feature>
<proteinExistence type="predicted"/>
<keyword evidence="11 14" id="KW-1133">Transmembrane helix</keyword>
<feature type="transmembrane region" description="Helical" evidence="14">
    <location>
        <begin position="12"/>
        <end position="35"/>
    </location>
</feature>
<sequence>MLDTKLKNNHKLGIILIVLTILIPAIAIVALYPVAKSQANRYQETHREDYEVTTSVEQYVGYDYIDRLYNSSYVLYLDLQKKQGNADTAVDLFVPNLTDYYGSSTEEYSSVRSRINEMLEEYRSSLVGLMDTVDYYAVDKLSQNTETNTVNDLSRLLKGATADIEKIKELYDCYLILDFDENGDISVIGSYEIDRESAYREIQEKRHENAYTNYYGDSGSGIELASPKNMQIVYAIKIPMMTEADNGNQWWYQYSIYNNIGYSWLMIIVLAIIGAVAILLPRMKKLGVGNEKIFRAPMEFGIIGICIVLNAYAGLISMMIDVNLGYAQSALLDAGFTYGLSEGIPYAYNILGWAAAFALWYWSVTILQPVFTLGLRRYIKERSFIYKIFPFIKRQTKRFFAFVADVDLTEHMNKTIWKIVLINFVVVTIICCMWFFGIFGVIVYSVILFVSLRKYFSRLREQYKTLLQATNQLAEGNLDIEINEDLGVFNPFKGELQKIQSGFKKAVEEEVKSQNMKTELITNVSHDLKTPLTAIITYVDLLKDENITAEERQSYINTLDKKSQRLKVLIEDLFEVSKATTKNVTLNIIEVDIVNLLKQVKFELEEKIQTSTLDFRWNLPDEKVILGLDSQKTYRVFENLINNILKYSMPNSRVYIDVTKAGEHVQITMKNVSATELNFDPEEITERFVRGDLSRNTEGSGLGLAIAKSFVELQNGSFTIDIDGDLFKVTLTW</sequence>
<keyword evidence="7 14" id="KW-0812">Transmembrane</keyword>
<reference evidence="16" key="1">
    <citation type="submission" date="2021-06" db="EMBL/GenBank/DDBJ databases">
        <title>Description of novel taxa of the family Lachnospiraceae.</title>
        <authorList>
            <person name="Chaplin A.V."/>
            <person name="Sokolova S.R."/>
            <person name="Pikina A.P."/>
            <person name="Korzhanova M."/>
            <person name="Belova V."/>
            <person name="Korostin D."/>
            <person name="Efimov B.A."/>
        </authorList>
    </citation>
    <scope>NUCLEOTIDE SEQUENCE</scope>
    <source>
        <strain evidence="16">ASD5720</strain>
    </source>
</reference>
<dbReference type="EC" id="2.7.13.3" evidence="3"/>
<feature type="domain" description="Histidine kinase" evidence="15">
    <location>
        <begin position="523"/>
        <end position="733"/>
    </location>
</feature>
<dbReference type="InterPro" id="IPR036890">
    <property type="entry name" value="HATPase_C_sf"/>
</dbReference>
<comment type="caution">
    <text evidence="16">The sequence shown here is derived from an EMBL/GenBank/DDBJ whole genome shotgun (WGS) entry which is preliminary data.</text>
</comment>
<dbReference type="EMBL" id="JAHQCW010000062">
    <property type="protein sequence ID" value="MBU9739478.1"/>
    <property type="molecule type" value="Genomic_DNA"/>
</dbReference>
<dbReference type="InterPro" id="IPR050398">
    <property type="entry name" value="HssS/ArlS-like"/>
</dbReference>
<comment type="catalytic activity">
    <reaction evidence="1">
        <text>ATP + protein L-histidine = ADP + protein N-phospho-L-histidine.</text>
        <dbReference type="EC" id="2.7.13.3"/>
    </reaction>
</comment>
<dbReference type="SUPFAM" id="SSF55874">
    <property type="entry name" value="ATPase domain of HSP90 chaperone/DNA topoisomerase II/histidine kinase"/>
    <property type="match status" value="1"/>
</dbReference>
<organism evidence="16 17">
    <name type="scientific">Diplocloster agilis</name>
    <dbReference type="NCBI Taxonomy" id="2850323"/>
    <lineage>
        <taxon>Bacteria</taxon>
        <taxon>Bacillati</taxon>
        <taxon>Bacillota</taxon>
        <taxon>Clostridia</taxon>
        <taxon>Lachnospirales</taxon>
        <taxon>Lachnospiraceae</taxon>
        <taxon>Diplocloster</taxon>
    </lineage>
</organism>
<evidence type="ECO:0000256" key="3">
    <source>
        <dbReference type="ARBA" id="ARBA00012438"/>
    </source>
</evidence>
<keyword evidence="12" id="KW-0902">Two-component regulatory system</keyword>
<keyword evidence="9" id="KW-0418">Kinase</keyword>
<evidence type="ECO:0000256" key="6">
    <source>
        <dbReference type="ARBA" id="ARBA00022679"/>
    </source>
</evidence>
<evidence type="ECO:0000259" key="15">
    <source>
        <dbReference type="PROSITE" id="PS50109"/>
    </source>
</evidence>
<dbReference type="InterPro" id="IPR036097">
    <property type="entry name" value="HisK_dim/P_sf"/>
</dbReference>
<keyword evidence="5" id="KW-0597">Phosphoprotein</keyword>
<dbReference type="PANTHER" id="PTHR45528:SF1">
    <property type="entry name" value="SENSOR HISTIDINE KINASE CPXA"/>
    <property type="match status" value="1"/>
</dbReference>
<evidence type="ECO:0000256" key="11">
    <source>
        <dbReference type="ARBA" id="ARBA00022989"/>
    </source>
</evidence>
<dbReference type="PROSITE" id="PS50109">
    <property type="entry name" value="HIS_KIN"/>
    <property type="match status" value="1"/>
</dbReference>
<evidence type="ECO:0000256" key="8">
    <source>
        <dbReference type="ARBA" id="ARBA00022741"/>
    </source>
</evidence>
<dbReference type="FunFam" id="1.10.287.130:FF:000008">
    <property type="entry name" value="Two-component sensor histidine kinase"/>
    <property type="match status" value="1"/>
</dbReference>
<dbReference type="Proteomes" id="UP000712157">
    <property type="component" value="Unassembled WGS sequence"/>
</dbReference>
<accession>A0A949K210</accession>
<feature type="transmembrane region" description="Helical" evidence="14">
    <location>
        <begin position="300"/>
        <end position="320"/>
    </location>
</feature>
<keyword evidence="13 14" id="KW-0472">Membrane</keyword>
<name>A0A949K210_9FIRM</name>
<evidence type="ECO:0000256" key="14">
    <source>
        <dbReference type="SAM" id="Phobius"/>
    </source>
</evidence>
<evidence type="ECO:0000313" key="17">
    <source>
        <dbReference type="Proteomes" id="UP000712157"/>
    </source>
</evidence>
<dbReference type="Gene3D" id="1.10.287.130">
    <property type="match status" value="1"/>
</dbReference>
<dbReference type="SUPFAM" id="SSF47384">
    <property type="entry name" value="Homodimeric domain of signal transducing histidine kinase"/>
    <property type="match status" value="1"/>
</dbReference>
<keyword evidence="17" id="KW-1185">Reference proteome</keyword>
<feature type="transmembrane region" description="Helical" evidence="14">
    <location>
        <begin position="262"/>
        <end position="280"/>
    </location>
</feature>
<evidence type="ECO:0000313" key="16">
    <source>
        <dbReference type="EMBL" id="MBU9739478.1"/>
    </source>
</evidence>
<dbReference type="RefSeq" id="WP_238723302.1">
    <property type="nucleotide sequence ID" value="NZ_JAHQCW010000062.1"/>
</dbReference>
<gene>
    <name evidence="16" type="ORF">KTH89_23365</name>
</gene>
<dbReference type="GO" id="GO:0005886">
    <property type="term" value="C:plasma membrane"/>
    <property type="evidence" value="ECO:0007669"/>
    <property type="project" value="UniProtKB-SubCell"/>
</dbReference>
<feature type="transmembrane region" description="Helical" evidence="14">
    <location>
        <begin position="350"/>
        <end position="375"/>
    </location>
</feature>
<keyword evidence="4" id="KW-1003">Cell membrane</keyword>
<evidence type="ECO:0000256" key="12">
    <source>
        <dbReference type="ARBA" id="ARBA00023012"/>
    </source>
</evidence>
<evidence type="ECO:0000256" key="9">
    <source>
        <dbReference type="ARBA" id="ARBA00022777"/>
    </source>
</evidence>
<dbReference type="AlphaFoldDB" id="A0A949K210"/>
<dbReference type="InterPro" id="IPR005467">
    <property type="entry name" value="His_kinase_dom"/>
</dbReference>
<dbReference type="CDD" id="cd00082">
    <property type="entry name" value="HisKA"/>
    <property type="match status" value="1"/>
</dbReference>
<comment type="subcellular location">
    <subcellularLocation>
        <location evidence="2">Cell membrane</location>
        <topology evidence="2">Multi-pass membrane protein</topology>
    </subcellularLocation>
</comment>
<dbReference type="Pfam" id="PF00512">
    <property type="entry name" value="HisKA"/>
    <property type="match status" value="1"/>
</dbReference>
<dbReference type="GO" id="GO:0005524">
    <property type="term" value="F:ATP binding"/>
    <property type="evidence" value="ECO:0007669"/>
    <property type="project" value="UniProtKB-KW"/>
</dbReference>
<dbReference type="GO" id="GO:0000155">
    <property type="term" value="F:phosphorelay sensor kinase activity"/>
    <property type="evidence" value="ECO:0007669"/>
    <property type="project" value="InterPro"/>
</dbReference>
<dbReference type="InterPro" id="IPR003661">
    <property type="entry name" value="HisK_dim/P_dom"/>
</dbReference>
<evidence type="ECO:0000256" key="7">
    <source>
        <dbReference type="ARBA" id="ARBA00022692"/>
    </source>
</evidence>
<evidence type="ECO:0000256" key="4">
    <source>
        <dbReference type="ARBA" id="ARBA00022475"/>
    </source>
</evidence>
<evidence type="ECO:0000256" key="2">
    <source>
        <dbReference type="ARBA" id="ARBA00004651"/>
    </source>
</evidence>
<dbReference type="SMART" id="SM00387">
    <property type="entry name" value="HATPase_c"/>
    <property type="match status" value="1"/>
</dbReference>
<dbReference type="PANTHER" id="PTHR45528">
    <property type="entry name" value="SENSOR HISTIDINE KINASE CPXA"/>
    <property type="match status" value="1"/>
</dbReference>
<evidence type="ECO:0000256" key="13">
    <source>
        <dbReference type="ARBA" id="ARBA00023136"/>
    </source>
</evidence>
<evidence type="ECO:0000256" key="1">
    <source>
        <dbReference type="ARBA" id="ARBA00000085"/>
    </source>
</evidence>
<protein>
    <recommendedName>
        <fullName evidence="3">histidine kinase</fullName>
        <ecNumber evidence="3">2.7.13.3</ecNumber>
    </recommendedName>
</protein>
<dbReference type="SMART" id="SM00388">
    <property type="entry name" value="HisKA"/>
    <property type="match status" value="1"/>
</dbReference>
<keyword evidence="8" id="KW-0547">Nucleotide-binding</keyword>
<dbReference type="Gene3D" id="3.30.565.10">
    <property type="entry name" value="Histidine kinase-like ATPase, C-terminal domain"/>
    <property type="match status" value="1"/>
</dbReference>
<dbReference type="InterPro" id="IPR003594">
    <property type="entry name" value="HATPase_dom"/>
</dbReference>
<dbReference type="Pfam" id="PF02518">
    <property type="entry name" value="HATPase_c"/>
    <property type="match status" value="1"/>
</dbReference>
<keyword evidence="6" id="KW-0808">Transferase</keyword>
<evidence type="ECO:0000256" key="10">
    <source>
        <dbReference type="ARBA" id="ARBA00022840"/>
    </source>
</evidence>